<feature type="transmembrane region" description="Helical" evidence="9">
    <location>
        <begin position="524"/>
        <end position="543"/>
    </location>
</feature>
<dbReference type="SUPFAM" id="SSF82714">
    <property type="entry name" value="Multidrug efflux transporter AcrB TolC docking domain, DN and DC subdomains"/>
    <property type="match status" value="2"/>
</dbReference>
<keyword evidence="4" id="KW-0997">Cell inner membrane</keyword>
<dbReference type="SUPFAM" id="SSF82693">
    <property type="entry name" value="Multidrug efflux transporter AcrB pore domain, PN1, PN2, PC1 and PC2 subdomains"/>
    <property type="match status" value="3"/>
</dbReference>
<feature type="transmembrane region" description="Helical" evidence="9">
    <location>
        <begin position="883"/>
        <end position="902"/>
    </location>
</feature>
<keyword evidence="5 9" id="KW-0812">Transmembrane</keyword>
<keyword evidence="2" id="KW-0813">Transport</keyword>
<sequence length="1022" mass="113184">MASLSSLSVQRPVLAIVMSILIITFGVIGYTFLGVREYPSVDPPVISVSTSYTGANADVIESQITEPLEDAINAVAGIKSLTSVSRDGRSTITAEFDLDVDLETAANDIRDKVSGAVDNLPQDADPPSVQKADADRSPIVGITVSSDSRSLLEVSNIAMTTFKERLQTIPDVSEVAIYGEKQYSMRLWMDADKLAAYGITPLEVLNAVREENVELPSGRVEGLNTELTVRTMGRLSTPDDFNNLVIKRSGDNVVKFQDIGNAELGAENERTMFKRNGISMVGVVVRPQPGANYIDIADAFYERLEFIKKDLPEDIKIGEFFDDSEYIRKSIHEVRDTIIQAFVLVAFIIFLFLRDWRTTVIPVITIPISLIGTFFVMFLLGFSVNVLTLLGIVLAIGLVVDDTIVVLENIYAKIERGVEPVRASLDGAKEIFFAVISTTVALVAVFLPVVFLQGLTGRLFREFGLVIAAAVVISSFVALTLAPMLCSRILKRRERNTWLYRNTEPFFVWLNRGYNRSLASFMRYRWLAFVVVVFSGGMIWLLLKYIPSEVAPLEDRGMVRMSVTGPEGATFEYMDAYIDRLNVVVEEELADDEVRSLIMITSPGFGSTSSVNSGYVRISLTDREKRTRSQQEIVDALIPKVSQMTQARTNVTQEPTINNRRQGLPVQYVIQAPTLDKLEEVLPKFMDMANQNPAFSFVDLNLKFNKPEIEVTIDRAKARNLGVSVQDISQTLQLGLSGSRFDYFIMGGKQYQVIGQVKRSDRDDPLDLRSLYVKSENGELIQLDNLVFLKEQSTPPQLFRFNRYSAATVSADLAPGYTLDEGIDAMDQIASQVLDDSFATDLEGQSAEFRESSGSLLFAFMFAILLIYLVLSAQFESFRDPSVIMFTVPLALAGALLAIWYFNETLNIFSQIGIIMLIGLVTKNGILIVEFANQRKAQGKSLQEAIVEAAESRFRPILMTSLSTILGILPIALALGAGSESRVSMGIAVIGGLIFSTVLTLYVIPAMYMYISSGQEHRVART</sequence>
<dbReference type="InterPro" id="IPR027463">
    <property type="entry name" value="AcrB_DN_DC_subdom"/>
</dbReference>
<feature type="transmembrane region" description="Helical" evidence="9">
    <location>
        <begin position="12"/>
        <end position="33"/>
    </location>
</feature>
<evidence type="ECO:0000313" key="10">
    <source>
        <dbReference type="EMBL" id="WKN39527.1"/>
    </source>
</evidence>
<feature type="transmembrane region" description="Helical" evidence="9">
    <location>
        <begin position="337"/>
        <end position="353"/>
    </location>
</feature>
<comment type="subcellular location">
    <subcellularLocation>
        <location evidence="1">Cell inner membrane</location>
        <topology evidence="1">Multi-pass membrane protein</topology>
    </subcellularLocation>
</comment>
<dbReference type="GO" id="GO:0005886">
    <property type="term" value="C:plasma membrane"/>
    <property type="evidence" value="ECO:0007669"/>
    <property type="project" value="UniProtKB-SubCell"/>
</dbReference>
<evidence type="ECO:0000256" key="4">
    <source>
        <dbReference type="ARBA" id="ARBA00022519"/>
    </source>
</evidence>
<gene>
    <name evidence="10" type="ORF">K4G66_12575</name>
</gene>
<dbReference type="PANTHER" id="PTHR32063:SF28">
    <property type="entry name" value="BLR2861 PROTEIN"/>
    <property type="match status" value="1"/>
</dbReference>
<dbReference type="Gene3D" id="1.20.1640.10">
    <property type="entry name" value="Multidrug efflux transporter AcrB transmembrane domain"/>
    <property type="match status" value="2"/>
</dbReference>
<organism evidence="10">
    <name type="scientific">Roseihalotalea indica</name>
    <dbReference type="NCBI Taxonomy" id="2867963"/>
    <lineage>
        <taxon>Bacteria</taxon>
        <taxon>Pseudomonadati</taxon>
        <taxon>Bacteroidota</taxon>
        <taxon>Cytophagia</taxon>
        <taxon>Cytophagales</taxon>
        <taxon>Catalimonadaceae</taxon>
        <taxon>Roseihalotalea</taxon>
    </lineage>
</organism>
<feature type="transmembrane region" description="Helical" evidence="9">
    <location>
        <begin position="360"/>
        <end position="380"/>
    </location>
</feature>
<proteinExistence type="predicted"/>
<feature type="transmembrane region" description="Helical" evidence="9">
    <location>
        <begin position="954"/>
        <end position="975"/>
    </location>
</feature>
<protein>
    <submittedName>
        <fullName evidence="10">Efflux RND transporter permease subunit</fullName>
    </submittedName>
</protein>
<evidence type="ECO:0000256" key="7">
    <source>
        <dbReference type="ARBA" id="ARBA00023136"/>
    </source>
</evidence>
<feature type="transmembrane region" description="Helical" evidence="9">
    <location>
        <begin position="854"/>
        <end position="871"/>
    </location>
</feature>
<dbReference type="AlphaFoldDB" id="A0AA49GRW5"/>
<dbReference type="EMBL" id="CP120682">
    <property type="protein sequence ID" value="WKN39527.1"/>
    <property type="molecule type" value="Genomic_DNA"/>
</dbReference>
<dbReference type="Gene3D" id="3.30.70.1320">
    <property type="entry name" value="Multidrug efflux transporter AcrB pore domain like"/>
    <property type="match status" value="1"/>
</dbReference>
<name>A0AA49GRW5_9BACT</name>
<dbReference type="Gene3D" id="3.30.70.1440">
    <property type="entry name" value="Multidrug efflux transporter AcrB pore domain"/>
    <property type="match status" value="1"/>
</dbReference>
<feature type="transmembrane region" description="Helical" evidence="9">
    <location>
        <begin position="431"/>
        <end position="451"/>
    </location>
</feature>
<dbReference type="SUPFAM" id="SSF82866">
    <property type="entry name" value="Multidrug efflux transporter AcrB transmembrane domain"/>
    <property type="match status" value="2"/>
</dbReference>
<evidence type="ECO:0000256" key="8">
    <source>
        <dbReference type="SAM" id="MobiDB-lite"/>
    </source>
</evidence>
<evidence type="ECO:0000256" key="5">
    <source>
        <dbReference type="ARBA" id="ARBA00022692"/>
    </source>
</evidence>
<evidence type="ECO:0000256" key="1">
    <source>
        <dbReference type="ARBA" id="ARBA00004429"/>
    </source>
</evidence>
<dbReference type="FunFam" id="1.20.1640.10:FF:000001">
    <property type="entry name" value="Efflux pump membrane transporter"/>
    <property type="match status" value="1"/>
</dbReference>
<feature type="transmembrane region" description="Helical" evidence="9">
    <location>
        <begin position="386"/>
        <end position="410"/>
    </location>
</feature>
<dbReference type="Gene3D" id="3.30.2090.10">
    <property type="entry name" value="Multidrug efflux transporter AcrB TolC docking domain, DN and DC subdomains"/>
    <property type="match status" value="2"/>
</dbReference>
<dbReference type="Gene3D" id="3.30.70.1430">
    <property type="entry name" value="Multidrug efflux transporter AcrB pore domain"/>
    <property type="match status" value="2"/>
</dbReference>
<dbReference type="PANTHER" id="PTHR32063">
    <property type="match status" value="1"/>
</dbReference>
<dbReference type="PRINTS" id="PR00702">
    <property type="entry name" value="ACRIFLAVINRP"/>
</dbReference>
<feature type="transmembrane region" description="Helical" evidence="9">
    <location>
        <begin position="463"/>
        <end position="486"/>
    </location>
</feature>
<feature type="transmembrane region" description="Helical" evidence="9">
    <location>
        <begin position="987"/>
        <end position="1011"/>
    </location>
</feature>
<accession>A0AA49GRW5</accession>
<keyword evidence="7 9" id="KW-0472">Membrane</keyword>
<feature type="transmembrane region" description="Helical" evidence="9">
    <location>
        <begin position="908"/>
        <end position="933"/>
    </location>
</feature>
<evidence type="ECO:0000256" key="6">
    <source>
        <dbReference type="ARBA" id="ARBA00022989"/>
    </source>
</evidence>
<evidence type="ECO:0000256" key="9">
    <source>
        <dbReference type="SAM" id="Phobius"/>
    </source>
</evidence>
<feature type="region of interest" description="Disordered" evidence="8">
    <location>
        <begin position="114"/>
        <end position="134"/>
    </location>
</feature>
<reference evidence="10" key="2">
    <citation type="journal article" date="2024" name="Antonie Van Leeuwenhoek">
        <title>Roseihalotalea indica gen. nov., sp. nov., a halophilic Bacteroidetes from mesopelagic Southwest Indian Ocean with higher carbohydrate metabolic potential.</title>
        <authorList>
            <person name="Chen B."/>
            <person name="Zhang M."/>
            <person name="Lin D."/>
            <person name="Ye J."/>
            <person name="Tang K."/>
        </authorList>
    </citation>
    <scope>NUCLEOTIDE SEQUENCE</scope>
    <source>
        <strain evidence="10">TK19036</strain>
    </source>
</reference>
<keyword evidence="3" id="KW-1003">Cell membrane</keyword>
<dbReference type="InterPro" id="IPR001036">
    <property type="entry name" value="Acrflvin-R"/>
</dbReference>
<dbReference type="Pfam" id="PF00873">
    <property type="entry name" value="ACR_tran"/>
    <property type="match status" value="1"/>
</dbReference>
<dbReference type="GO" id="GO:0042910">
    <property type="term" value="F:xenobiotic transmembrane transporter activity"/>
    <property type="evidence" value="ECO:0007669"/>
    <property type="project" value="TreeGrafter"/>
</dbReference>
<reference evidence="10" key="1">
    <citation type="journal article" date="2023" name="Comput. Struct. Biotechnol. J.">
        <title>Discovery of a novel marine Bacteroidetes with a rich repertoire of carbohydrate-active enzymes.</title>
        <authorList>
            <person name="Chen B."/>
            <person name="Liu G."/>
            <person name="Chen Q."/>
            <person name="Wang H."/>
            <person name="Liu L."/>
            <person name="Tang K."/>
        </authorList>
    </citation>
    <scope>NUCLEOTIDE SEQUENCE</scope>
    <source>
        <strain evidence="10">TK19036</strain>
    </source>
</reference>
<keyword evidence="6 9" id="KW-1133">Transmembrane helix</keyword>
<evidence type="ECO:0000256" key="2">
    <source>
        <dbReference type="ARBA" id="ARBA00022448"/>
    </source>
</evidence>
<evidence type="ECO:0000256" key="3">
    <source>
        <dbReference type="ARBA" id="ARBA00022475"/>
    </source>
</evidence>